<dbReference type="InterPro" id="IPR000873">
    <property type="entry name" value="AMP-dep_synth/lig_dom"/>
</dbReference>
<dbReference type="SUPFAM" id="SSF51735">
    <property type="entry name" value="NAD(P)-binding Rossmann-fold domains"/>
    <property type="match status" value="1"/>
</dbReference>
<dbReference type="InterPro" id="IPR020806">
    <property type="entry name" value="PKS_PP-bd"/>
</dbReference>
<dbReference type="InterPro" id="IPR036291">
    <property type="entry name" value="NAD(P)-bd_dom_sf"/>
</dbReference>
<keyword evidence="1" id="KW-0596">Phosphopantetheine</keyword>
<accession>A0A2T2ZUF4</accession>
<dbReference type="InterPro" id="IPR051414">
    <property type="entry name" value="Adenylate-forming_Reductase"/>
</dbReference>
<dbReference type="PROSITE" id="PS00455">
    <property type="entry name" value="AMP_BINDING"/>
    <property type="match status" value="1"/>
</dbReference>
<evidence type="ECO:0000259" key="3">
    <source>
        <dbReference type="PROSITE" id="PS50075"/>
    </source>
</evidence>
<dbReference type="InterPro" id="IPR006162">
    <property type="entry name" value="Ppantetheine_attach_site"/>
</dbReference>
<dbReference type="InterPro" id="IPR020845">
    <property type="entry name" value="AMP-binding_CS"/>
</dbReference>
<dbReference type="InterPro" id="IPR013120">
    <property type="entry name" value="FAR_NAD-bd"/>
</dbReference>
<dbReference type="EMBL" id="KZ678677">
    <property type="protein sequence ID" value="PSR77038.1"/>
    <property type="molecule type" value="Genomic_DNA"/>
</dbReference>
<dbReference type="Pfam" id="PF23562">
    <property type="entry name" value="AMP-binding_C_3"/>
    <property type="match status" value="1"/>
</dbReference>
<dbReference type="STRING" id="2025994.A0A2T2ZUF4"/>
<dbReference type="PROSITE" id="PS50075">
    <property type="entry name" value="CARRIER"/>
    <property type="match status" value="1"/>
</dbReference>
<dbReference type="InParanoid" id="A0A2T2ZUF4"/>
<keyword evidence="5" id="KW-1185">Reference proteome</keyword>
<feature type="domain" description="Carrier" evidence="3">
    <location>
        <begin position="548"/>
        <end position="629"/>
    </location>
</feature>
<dbReference type="OrthoDB" id="429813at2759"/>
<evidence type="ECO:0000256" key="1">
    <source>
        <dbReference type="ARBA" id="ARBA00022450"/>
    </source>
</evidence>
<evidence type="ECO:0000313" key="4">
    <source>
        <dbReference type="EMBL" id="PSR77038.1"/>
    </source>
</evidence>
<dbReference type="Gene3D" id="1.10.1200.10">
    <property type="entry name" value="ACP-like"/>
    <property type="match status" value="1"/>
</dbReference>
<dbReference type="PANTHER" id="PTHR43439:SF2">
    <property type="entry name" value="ENZYME, PUTATIVE (JCVI)-RELATED"/>
    <property type="match status" value="1"/>
</dbReference>
<dbReference type="PANTHER" id="PTHR43439">
    <property type="entry name" value="PHENYLACETATE-COENZYME A LIGASE"/>
    <property type="match status" value="1"/>
</dbReference>
<name>A0A2T2ZUF4_9PEZI</name>
<reference evidence="4 5" key="1">
    <citation type="journal article" date="2018" name="Mycol. Prog.">
        <title>Coniella lustricola, a new species from submerged detritus.</title>
        <authorList>
            <person name="Raudabaugh D.B."/>
            <person name="Iturriaga T."/>
            <person name="Carver A."/>
            <person name="Mondo S."/>
            <person name="Pangilinan J."/>
            <person name="Lipzen A."/>
            <person name="He G."/>
            <person name="Amirebrahimi M."/>
            <person name="Grigoriev I.V."/>
            <person name="Miller A.N."/>
        </authorList>
    </citation>
    <scope>NUCLEOTIDE SEQUENCE [LARGE SCALE GENOMIC DNA]</scope>
    <source>
        <strain evidence="4 5">B22-T-1</strain>
    </source>
</reference>
<dbReference type="AlphaFoldDB" id="A0A2T2ZUF4"/>
<dbReference type="PROSITE" id="PS00012">
    <property type="entry name" value="PHOSPHOPANTETHEINE"/>
    <property type="match status" value="1"/>
</dbReference>
<dbReference type="Pfam" id="PF00501">
    <property type="entry name" value="AMP-binding"/>
    <property type="match status" value="1"/>
</dbReference>
<organism evidence="4 5">
    <name type="scientific">Coniella lustricola</name>
    <dbReference type="NCBI Taxonomy" id="2025994"/>
    <lineage>
        <taxon>Eukaryota</taxon>
        <taxon>Fungi</taxon>
        <taxon>Dikarya</taxon>
        <taxon>Ascomycota</taxon>
        <taxon>Pezizomycotina</taxon>
        <taxon>Sordariomycetes</taxon>
        <taxon>Sordariomycetidae</taxon>
        <taxon>Diaporthales</taxon>
        <taxon>Schizoparmaceae</taxon>
        <taxon>Coniella</taxon>
    </lineage>
</organism>
<proteinExistence type="predicted"/>
<dbReference type="SMART" id="SM00823">
    <property type="entry name" value="PKS_PP"/>
    <property type="match status" value="1"/>
</dbReference>
<keyword evidence="2" id="KW-0597">Phosphoprotein</keyword>
<dbReference type="Pfam" id="PF07993">
    <property type="entry name" value="NAD_binding_4"/>
    <property type="match status" value="1"/>
</dbReference>
<evidence type="ECO:0000256" key="2">
    <source>
        <dbReference type="ARBA" id="ARBA00022553"/>
    </source>
</evidence>
<sequence>MPLDSSGSRVGSKTAPNDAGLQTIDELVRSRAATDPDLPIVSYPSTGLEYVDYTFQQLDVFAYRVAKHLEGHIATRTSSSQERTVVALLGPSNLEYLVTMLALMKAGHTVLFLSIRIPPVAIEALVKSTETQYLIADDRYVEAALAVRRLQPHLEVLNMPERSVFEFPIDERVNTQLDAALDRSVETNKTVCIIHSSGSTGIPKAIHQKQIAALANYFINPDMKSFITLPLYHNHGLSNFFRAICSRKQIHMWNADLPLTSDALIHVMKSHKFEILLGVPYALKLLAESEEGLEMLAGFKTVSYGGSSCPDDLGNLLVEHGVRLLSHYGATEVGQLMTSARPEGDTAWNYVRENDRVGPYLFWLPQGPGLYECCVRQGWTSLTASNMDDGSYRTKDLFEPHPTIPGAWKYIARQDDTIVLVNGEKFNPVVTEGKIRSSKLVTEAVVFGAQQPYLGLLVIPSAATLSMPPAELQDVIWTVVDAAQKENDAFARLSRDMCVILPHDVDYPKTDKGSIIRQAIYKAFSKEMKTAYLKSNSMSEHAREMSQEELRAFLRRLIVQDGSAGAMKSVDFDDNTNFFALGIDSLRAIQVRAEILKSVKTAKSSKLTQNVVFEHPSINALSTYLLGQNDTTSTDIEAQMRTLTRKYSDFKPASSPSRSSGQGTKRFVLVTGVTGSLGAHLVAKLVQDPSIERVYCLVRASSIDNASQRTIESMNQRMVLNSLSQRERRKILSYPCDLAREDLGLDDSVYNELSSGLRAVIHSAWPVNFNINLASFEDSLAGVRNLISLSQRSAASFNFCSSVSAVVRYPIDDTTAGPAVPEAEPAPEWAQAMGYAQSKSVAEAICARAGATVGMNIPVRVLRIGQIVADTVHGVWNATEGVVMCMQTALTVGSLPRLKEDPAWLPVDVVAQGIAEISLSQDAACVFCNVVNSRVFSWTQDLLPALHRAGLDFDEVEPKEWVRRLRESNPDPVANPPIKLVDFFASKYDRDEFAPSKTYRTENAQRLSRTLANPPLLDQAFVDKFVGCFLNGSWKTG</sequence>
<dbReference type="GO" id="GO:0031177">
    <property type="term" value="F:phosphopantetheine binding"/>
    <property type="evidence" value="ECO:0007669"/>
    <property type="project" value="InterPro"/>
</dbReference>
<dbReference type="Pfam" id="PF00550">
    <property type="entry name" value="PP-binding"/>
    <property type="match status" value="1"/>
</dbReference>
<evidence type="ECO:0000313" key="5">
    <source>
        <dbReference type="Proteomes" id="UP000241462"/>
    </source>
</evidence>
<dbReference type="InterPro" id="IPR009081">
    <property type="entry name" value="PP-bd_ACP"/>
</dbReference>
<dbReference type="InterPro" id="IPR036736">
    <property type="entry name" value="ACP-like_sf"/>
</dbReference>
<protein>
    <recommendedName>
        <fullName evidence="3">Carrier domain-containing protein</fullName>
    </recommendedName>
</protein>
<dbReference type="Proteomes" id="UP000241462">
    <property type="component" value="Unassembled WGS sequence"/>
</dbReference>
<gene>
    <name evidence="4" type="ORF">BD289DRAFT_378167</name>
</gene>
<dbReference type="SUPFAM" id="SSF56801">
    <property type="entry name" value="Acetyl-CoA synthetase-like"/>
    <property type="match status" value="1"/>
</dbReference>
<dbReference type="Gene3D" id="3.40.50.720">
    <property type="entry name" value="NAD(P)-binding Rossmann-like Domain"/>
    <property type="match status" value="1"/>
</dbReference>
<dbReference type="InterPro" id="IPR042099">
    <property type="entry name" value="ANL_N_sf"/>
</dbReference>
<dbReference type="SUPFAM" id="SSF47336">
    <property type="entry name" value="ACP-like"/>
    <property type="match status" value="1"/>
</dbReference>
<dbReference type="Gene3D" id="3.40.50.12780">
    <property type="entry name" value="N-terminal domain of ligase-like"/>
    <property type="match status" value="1"/>
</dbReference>